<name>A0A3G2R5M7_9FIRM</name>
<comment type="similarity">
    <text evidence="1 4 6">Belongs to the spermidine/spermine synthase family.</text>
</comment>
<dbReference type="Proteomes" id="UP000280960">
    <property type="component" value="Chromosome"/>
</dbReference>
<evidence type="ECO:0000256" key="1">
    <source>
        <dbReference type="ARBA" id="ARBA00007867"/>
    </source>
</evidence>
<dbReference type="InterPro" id="IPR030374">
    <property type="entry name" value="PABS"/>
</dbReference>
<dbReference type="InterPro" id="IPR035246">
    <property type="entry name" value="Spermidine_synt_N"/>
</dbReference>
<comment type="function">
    <text evidence="4">Catalyzes the irreversible transfer of a propylamine group from the amino donor S-adenosylmethioninamine (decarboxy-AdoMet) to putrescine (1,4-diaminobutane) to yield spermidine.</text>
</comment>
<feature type="binding site" evidence="4">
    <location>
        <position position="62"/>
    </location>
    <ligand>
        <name>spermidine</name>
        <dbReference type="ChEBI" id="CHEBI:57834"/>
    </ligand>
</feature>
<feature type="binding site" evidence="4">
    <location>
        <position position="105"/>
    </location>
    <ligand>
        <name>S-methyl-5'-thioadenosine</name>
        <dbReference type="ChEBI" id="CHEBI:17509"/>
    </ligand>
</feature>
<dbReference type="InterPro" id="IPR001045">
    <property type="entry name" value="Spermi_synthase"/>
</dbReference>
<feature type="binding site" evidence="4">
    <location>
        <begin position="136"/>
        <end position="137"/>
    </location>
    <ligand>
        <name>S-methyl-5'-thioadenosine</name>
        <dbReference type="ChEBI" id="CHEBI:17509"/>
    </ligand>
</feature>
<dbReference type="HAMAP" id="MF_00198">
    <property type="entry name" value="Spermidine_synth"/>
    <property type="match status" value="1"/>
</dbReference>
<comment type="catalytic activity">
    <reaction evidence="4 7">
        <text>S-adenosyl 3-(methylsulfanyl)propylamine + putrescine = S-methyl-5'-thioadenosine + spermidine + H(+)</text>
        <dbReference type="Rhea" id="RHEA:12721"/>
        <dbReference type="ChEBI" id="CHEBI:15378"/>
        <dbReference type="ChEBI" id="CHEBI:17509"/>
        <dbReference type="ChEBI" id="CHEBI:57443"/>
        <dbReference type="ChEBI" id="CHEBI:57834"/>
        <dbReference type="ChEBI" id="CHEBI:326268"/>
        <dbReference type="EC" id="2.5.1.16"/>
    </reaction>
</comment>
<dbReference type="RefSeq" id="WP_122014737.1">
    <property type="nucleotide sequence ID" value="NZ_CP033169.1"/>
</dbReference>
<dbReference type="GO" id="GO:0004766">
    <property type="term" value="F:spermidine synthase activity"/>
    <property type="evidence" value="ECO:0007669"/>
    <property type="project" value="UniProtKB-UniRule"/>
</dbReference>
<dbReference type="GO" id="GO:0005829">
    <property type="term" value="C:cytosol"/>
    <property type="evidence" value="ECO:0007669"/>
    <property type="project" value="TreeGrafter"/>
</dbReference>
<keyword evidence="4 7" id="KW-0745">Spermidine biosynthesis</keyword>
<protein>
    <recommendedName>
        <fullName evidence="4">Polyamine aminopropyltransferase</fullName>
    </recommendedName>
    <alternativeName>
        <fullName evidence="4">Putrescine aminopropyltransferase</fullName>
        <shortName evidence="4">PAPT</shortName>
    </alternativeName>
    <alternativeName>
        <fullName evidence="4">Spermidine synthase</fullName>
        <shortName evidence="4">SPDS</shortName>
        <shortName evidence="4">SPDSY</shortName>
        <ecNumber evidence="4">2.5.1.16</ecNumber>
    </alternativeName>
</protein>
<gene>
    <name evidence="4" type="primary">speE</name>
    <name evidence="9" type="ORF">D2962_08490</name>
</gene>
<feature type="domain" description="PABS" evidence="8">
    <location>
        <begin position="2"/>
        <end position="233"/>
    </location>
</feature>
<dbReference type="Gene3D" id="3.40.50.150">
    <property type="entry name" value="Vaccinia Virus protein VP39"/>
    <property type="match status" value="1"/>
</dbReference>
<feature type="binding site" evidence="4">
    <location>
        <position position="86"/>
    </location>
    <ligand>
        <name>spermidine</name>
        <dbReference type="ChEBI" id="CHEBI:57834"/>
    </ligand>
</feature>
<dbReference type="GO" id="GO:0008295">
    <property type="term" value="P:spermidine biosynthetic process"/>
    <property type="evidence" value="ECO:0007669"/>
    <property type="project" value="UniProtKB-UniRule"/>
</dbReference>
<feature type="binding site" evidence="4">
    <location>
        <position position="160"/>
    </location>
    <ligand>
        <name>S-methyl-5'-thioadenosine</name>
        <dbReference type="ChEBI" id="CHEBI:17509"/>
    </ligand>
</feature>
<keyword evidence="10" id="KW-1185">Reference proteome</keyword>
<comment type="pathway">
    <text evidence="4">Amine and polyamine biosynthesis; spermidine biosynthesis; spermidine from putrescine: step 1/1.</text>
</comment>
<dbReference type="CDD" id="cd02440">
    <property type="entry name" value="AdoMet_MTases"/>
    <property type="match status" value="1"/>
</dbReference>
<evidence type="ECO:0000256" key="7">
    <source>
        <dbReference type="RuleBase" id="RU003837"/>
    </source>
</evidence>
<evidence type="ECO:0000313" key="10">
    <source>
        <dbReference type="Proteomes" id="UP000280960"/>
    </source>
</evidence>
<organism evidence="9 10">
    <name type="scientific">Biomaibacter acetigenes</name>
    <dbReference type="NCBI Taxonomy" id="2316383"/>
    <lineage>
        <taxon>Bacteria</taxon>
        <taxon>Bacillati</taxon>
        <taxon>Bacillota</taxon>
        <taxon>Clostridia</taxon>
        <taxon>Thermosediminibacterales</taxon>
        <taxon>Tepidanaerobacteraceae</taxon>
        <taxon>Biomaibacter</taxon>
    </lineage>
</organism>
<evidence type="ECO:0000259" key="8">
    <source>
        <dbReference type="PROSITE" id="PS51006"/>
    </source>
</evidence>
<dbReference type="EMBL" id="CP033169">
    <property type="protein sequence ID" value="AYO30655.1"/>
    <property type="molecule type" value="Genomic_DNA"/>
</dbReference>
<dbReference type="InterPro" id="IPR037163">
    <property type="entry name" value="Spermidine_synt_N_sf"/>
</dbReference>
<dbReference type="PANTHER" id="PTHR11558:SF11">
    <property type="entry name" value="SPERMIDINE SYNTHASE"/>
    <property type="match status" value="1"/>
</dbReference>
<feature type="binding site" evidence="4">
    <location>
        <position position="31"/>
    </location>
    <ligand>
        <name>S-methyl-5'-thioadenosine</name>
        <dbReference type="ChEBI" id="CHEBI:17509"/>
    </ligand>
</feature>
<evidence type="ECO:0000256" key="2">
    <source>
        <dbReference type="ARBA" id="ARBA00022679"/>
    </source>
</evidence>
<comment type="subunit">
    <text evidence="4">Homodimer or homotetramer.</text>
</comment>
<sequence length="274" mass="31362">MELWFSEYQSKNVRFSLRIKDMLYSRKTPYQFLSVFETEEMGRIMTLDDVVQLTTRDEFVYHEMISHVPLFTHRSPEKVLVIGGGDGGTIREILKHPVKKVHLVEIDEQVIEASKKFFPSLSLGFSDPRTSIFCEDGIEFVKNNKGYDVIIIDSTDPLGPAVGLFSREFYKDVFSALNNDGIMVAQTESPFFYGDFLKRVYGDISSIFRFTNIYTAVIPTYPGAFWTFTMGSKSIDPTAVDPGELPDLDTKYYSRDIHKSCFVLPPFVKNIISK</sequence>
<dbReference type="InterPro" id="IPR030373">
    <property type="entry name" value="PABS_CS"/>
</dbReference>
<dbReference type="SUPFAM" id="SSF53335">
    <property type="entry name" value="S-adenosyl-L-methionine-dependent methyltransferases"/>
    <property type="match status" value="1"/>
</dbReference>
<evidence type="ECO:0000256" key="4">
    <source>
        <dbReference type="HAMAP-Rule" id="MF_00198"/>
    </source>
</evidence>
<feature type="active site" description="Proton acceptor" evidence="4 5">
    <location>
        <position position="153"/>
    </location>
</feature>
<dbReference type="NCBIfam" id="NF002010">
    <property type="entry name" value="PRK00811.1"/>
    <property type="match status" value="1"/>
</dbReference>
<dbReference type="PROSITE" id="PS01330">
    <property type="entry name" value="PABS_1"/>
    <property type="match status" value="1"/>
</dbReference>
<keyword evidence="2 4" id="KW-0808">Transferase</keyword>
<dbReference type="UniPathway" id="UPA00248">
    <property type="reaction ID" value="UER00314"/>
</dbReference>
<proteinExistence type="inferred from homology"/>
<evidence type="ECO:0000256" key="3">
    <source>
        <dbReference type="ARBA" id="ARBA00023115"/>
    </source>
</evidence>
<feature type="binding site" evidence="4">
    <location>
        <begin position="153"/>
        <end position="156"/>
    </location>
    <ligand>
        <name>spermidine</name>
        <dbReference type="ChEBI" id="CHEBI:57834"/>
    </ligand>
</feature>
<keyword evidence="3 4" id="KW-0620">Polyamine biosynthesis</keyword>
<dbReference type="NCBIfam" id="TIGR00417">
    <property type="entry name" value="speE"/>
    <property type="match status" value="1"/>
</dbReference>
<dbReference type="PANTHER" id="PTHR11558">
    <property type="entry name" value="SPERMIDINE/SPERMINE SYNTHASE"/>
    <property type="match status" value="1"/>
</dbReference>
<dbReference type="AlphaFoldDB" id="A0A3G2R5M7"/>
<evidence type="ECO:0000256" key="6">
    <source>
        <dbReference type="RuleBase" id="RU003836"/>
    </source>
</evidence>
<dbReference type="Pfam" id="PF01564">
    <property type="entry name" value="Spermine_synth"/>
    <property type="match status" value="1"/>
</dbReference>
<accession>A0A3G2R5M7</accession>
<evidence type="ECO:0000313" key="9">
    <source>
        <dbReference type="EMBL" id="AYO30655.1"/>
    </source>
</evidence>
<dbReference type="EC" id="2.5.1.16" evidence="4"/>
<dbReference type="InterPro" id="IPR029063">
    <property type="entry name" value="SAM-dependent_MTases_sf"/>
</dbReference>
<dbReference type="KEGG" id="bacg:D2962_08490"/>
<dbReference type="PROSITE" id="PS51006">
    <property type="entry name" value="PABS_2"/>
    <property type="match status" value="1"/>
</dbReference>
<dbReference type="Pfam" id="PF17284">
    <property type="entry name" value="Spermine_synt_N"/>
    <property type="match status" value="1"/>
</dbReference>
<evidence type="ECO:0000256" key="5">
    <source>
        <dbReference type="PROSITE-ProRule" id="PRU00354"/>
    </source>
</evidence>
<reference evidence="9 10" key="1">
    <citation type="submission" date="2018-10" db="EMBL/GenBank/DDBJ databases">
        <authorList>
            <person name="Zhang X."/>
        </authorList>
    </citation>
    <scope>NUCLEOTIDE SEQUENCE [LARGE SCALE GENOMIC DNA]</scope>
    <source>
        <strain evidence="9 10">SK-G1</strain>
    </source>
</reference>
<dbReference type="Gene3D" id="2.30.140.10">
    <property type="entry name" value="Spermidine synthase, tetramerisation domain"/>
    <property type="match status" value="1"/>
</dbReference>